<feature type="compositionally biased region" description="Basic and acidic residues" evidence="1">
    <location>
        <begin position="46"/>
        <end position="56"/>
    </location>
</feature>
<feature type="region of interest" description="Disordered" evidence="1">
    <location>
        <begin position="287"/>
        <end position="428"/>
    </location>
</feature>
<evidence type="ECO:0000256" key="1">
    <source>
        <dbReference type="SAM" id="MobiDB-lite"/>
    </source>
</evidence>
<feature type="compositionally biased region" description="Basic and acidic residues" evidence="1">
    <location>
        <begin position="322"/>
        <end position="351"/>
    </location>
</feature>
<sequence length="428" mass="48393">MPEAPFKFKIWSLLAIPSLRFHHPQSAASKEEQKPSPDNAETPNPNRKEPVHEEKPVVILQQFPEKPRTAKAADVSEATLESMSVKELASQGSAPLAEEEVQQKLVPGEAGQFHMIRFVEVSQDLTAESYMMPLGPAPYNPYWGGMQPGMEGYMNPYVSPMPFMSYGMGPLDVPFGGMIPPDPFAAQGYMMPVVPRRGIAAEFGMGMNAGPPAMSREEFEARKADLRRRRENERRAEREFLEIGNLGENRCLLCFEAKFSNEIFLLLSGKKNGNIKLALHAKSIPQSLSGDPYLHNHHRPERSPPERSARNLEPLPPRPLKRKSDHERSDRDRDRDYDYDGYDQDRDRANGYHESSSVKVTSVSAGGGGKKNSSAAAMDYESSDDERHFKRKPSRYEPSPPPPAEWEEDAKHSRGSRERERDRDRKHR</sequence>
<organism evidence="2 3">
    <name type="scientific">Hevea brasiliensis</name>
    <name type="common">Para rubber tree</name>
    <name type="synonym">Siphonia brasiliensis</name>
    <dbReference type="NCBI Taxonomy" id="3981"/>
    <lineage>
        <taxon>Eukaryota</taxon>
        <taxon>Viridiplantae</taxon>
        <taxon>Streptophyta</taxon>
        <taxon>Embryophyta</taxon>
        <taxon>Tracheophyta</taxon>
        <taxon>Spermatophyta</taxon>
        <taxon>Magnoliopsida</taxon>
        <taxon>eudicotyledons</taxon>
        <taxon>Gunneridae</taxon>
        <taxon>Pentapetalae</taxon>
        <taxon>rosids</taxon>
        <taxon>fabids</taxon>
        <taxon>Malpighiales</taxon>
        <taxon>Euphorbiaceae</taxon>
        <taxon>Crotonoideae</taxon>
        <taxon>Micrandreae</taxon>
        <taxon>Hevea</taxon>
    </lineage>
</organism>
<accession>A0A6A6MM86</accession>
<evidence type="ECO:0000313" key="3">
    <source>
        <dbReference type="Proteomes" id="UP000467840"/>
    </source>
</evidence>
<feature type="region of interest" description="Disordered" evidence="1">
    <location>
        <begin position="24"/>
        <end position="57"/>
    </location>
</feature>
<evidence type="ECO:0000313" key="2">
    <source>
        <dbReference type="EMBL" id="KAF2313109.1"/>
    </source>
</evidence>
<reference evidence="2 3" key="1">
    <citation type="journal article" date="2020" name="Mol. Plant">
        <title>The Chromosome-Based Rubber Tree Genome Provides New Insights into Spurge Genome Evolution and Rubber Biosynthesis.</title>
        <authorList>
            <person name="Liu J."/>
            <person name="Shi C."/>
            <person name="Shi C.C."/>
            <person name="Li W."/>
            <person name="Zhang Q.J."/>
            <person name="Zhang Y."/>
            <person name="Li K."/>
            <person name="Lu H.F."/>
            <person name="Shi C."/>
            <person name="Zhu S.T."/>
            <person name="Xiao Z.Y."/>
            <person name="Nan H."/>
            <person name="Yue Y."/>
            <person name="Zhu X.G."/>
            <person name="Wu Y."/>
            <person name="Hong X.N."/>
            <person name="Fan G.Y."/>
            <person name="Tong Y."/>
            <person name="Zhang D."/>
            <person name="Mao C.L."/>
            <person name="Liu Y.L."/>
            <person name="Hao S.J."/>
            <person name="Liu W.Q."/>
            <person name="Lv M.Q."/>
            <person name="Zhang H.B."/>
            <person name="Liu Y."/>
            <person name="Hu-Tang G.R."/>
            <person name="Wang J.P."/>
            <person name="Wang J.H."/>
            <person name="Sun Y.H."/>
            <person name="Ni S.B."/>
            <person name="Chen W.B."/>
            <person name="Zhang X.C."/>
            <person name="Jiao Y.N."/>
            <person name="Eichler E.E."/>
            <person name="Li G.H."/>
            <person name="Liu X."/>
            <person name="Gao L.Z."/>
        </authorList>
    </citation>
    <scope>NUCLEOTIDE SEQUENCE [LARGE SCALE GENOMIC DNA]</scope>
    <source>
        <strain evidence="3">cv. GT1</strain>
        <tissue evidence="2">Leaf</tissue>
    </source>
</reference>
<dbReference type="AlphaFoldDB" id="A0A6A6MM86"/>
<name>A0A6A6MM86_HEVBR</name>
<feature type="compositionally biased region" description="Basic and acidic residues" evidence="1">
    <location>
        <begin position="301"/>
        <end position="310"/>
    </location>
</feature>
<protein>
    <recommendedName>
        <fullName evidence="4">DWNN domain-containing protein</fullName>
    </recommendedName>
</protein>
<proteinExistence type="predicted"/>
<feature type="compositionally biased region" description="Basic and acidic residues" evidence="1">
    <location>
        <begin position="409"/>
        <end position="428"/>
    </location>
</feature>
<dbReference type="Proteomes" id="UP000467840">
    <property type="component" value="Chromosome 15"/>
</dbReference>
<evidence type="ECO:0008006" key="4">
    <source>
        <dbReference type="Google" id="ProtNLM"/>
    </source>
</evidence>
<comment type="caution">
    <text evidence="2">The sequence shown here is derived from an EMBL/GenBank/DDBJ whole genome shotgun (WGS) entry which is preliminary data.</text>
</comment>
<keyword evidence="3" id="KW-1185">Reference proteome</keyword>
<gene>
    <name evidence="2" type="ORF">GH714_009300</name>
</gene>
<dbReference type="EMBL" id="JAAGAX010000005">
    <property type="protein sequence ID" value="KAF2313109.1"/>
    <property type="molecule type" value="Genomic_DNA"/>
</dbReference>